<feature type="region of interest" description="Disordered" evidence="2">
    <location>
        <begin position="120"/>
        <end position="191"/>
    </location>
</feature>
<evidence type="ECO:0000313" key="6">
    <source>
        <dbReference type="Proteomes" id="UP000295680"/>
    </source>
</evidence>
<dbReference type="OrthoDB" id="4113332at2"/>
<accession>A0A4R2JRG6</accession>
<evidence type="ECO:0000256" key="2">
    <source>
        <dbReference type="SAM" id="MobiDB-lite"/>
    </source>
</evidence>
<dbReference type="Gene3D" id="4.10.320.10">
    <property type="entry name" value="E3-binding domain"/>
    <property type="match status" value="1"/>
</dbReference>
<dbReference type="Gene3D" id="3.30.60.230">
    <property type="entry name" value="Lsr2, dimerization domain"/>
    <property type="match status" value="1"/>
</dbReference>
<feature type="domain" description="Lsr2 DNA-binding" evidence="4">
    <location>
        <begin position="81"/>
        <end position="113"/>
    </location>
</feature>
<dbReference type="Proteomes" id="UP000295680">
    <property type="component" value="Unassembled WGS sequence"/>
</dbReference>
<dbReference type="Pfam" id="PF23359">
    <property type="entry name" value="Lsr2_DNA-bd"/>
    <property type="match status" value="1"/>
</dbReference>
<protein>
    <submittedName>
        <fullName evidence="5">Lsr2 protein</fullName>
    </submittedName>
</protein>
<dbReference type="InterPro" id="IPR042261">
    <property type="entry name" value="Lsr2-like_dimerization"/>
</dbReference>
<organism evidence="5 6">
    <name type="scientific">Actinocrispum wychmicini</name>
    <dbReference type="NCBI Taxonomy" id="1213861"/>
    <lineage>
        <taxon>Bacteria</taxon>
        <taxon>Bacillati</taxon>
        <taxon>Actinomycetota</taxon>
        <taxon>Actinomycetes</taxon>
        <taxon>Pseudonocardiales</taxon>
        <taxon>Pseudonocardiaceae</taxon>
        <taxon>Actinocrispum</taxon>
    </lineage>
</organism>
<feature type="domain" description="Lsr2 dimerization" evidence="3">
    <location>
        <begin position="1"/>
        <end position="57"/>
    </location>
</feature>
<dbReference type="EMBL" id="SLWS01000006">
    <property type="protein sequence ID" value="TCO56775.1"/>
    <property type="molecule type" value="Genomic_DNA"/>
</dbReference>
<keyword evidence="6" id="KW-1185">Reference proteome</keyword>
<dbReference type="RefSeq" id="WP_132120326.1">
    <property type="nucleotide sequence ID" value="NZ_SLWS01000006.1"/>
</dbReference>
<evidence type="ECO:0000256" key="1">
    <source>
        <dbReference type="ARBA" id="ARBA00023125"/>
    </source>
</evidence>
<gene>
    <name evidence="5" type="ORF">EV192_106250</name>
</gene>
<dbReference type="AlphaFoldDB" id="A0A4R2JRG6"/>
<evidence type="ECO:0000259" key="4">
    <source>
        <dbReference type="Pfam" id="PF23359"/>
    </source>
</evidence>
<evidence type="ECO:0000313" key="5">
    <source>
        <dbReference type="EMBL" id="TCO56775.1"/>
    </source>
</evidence>
<reference evidence="5 6" key="1">
    <citation type="submission" date="2019-03" db="EMBL/GenBank/DDBJ databases">
        <title>Genomic Encyclopedia of Type Strains, Phase IV (KMG-IV): sequencing the most valuable type-strain genomes for metagenomic binning, comparative biology and taxonomic classification.</title>
        <authorList>
            <person name="Goeker M."/>
        </authorList>
    </citation>
    <scope>NUCLEOTIDE SEQUENCE [LARGE SCALE GENOMIC DNA]</scope>
    <source>
        <strain evidence="5 6">DSM 45934</strain>
    </source>
</reference>
<dbReference type="GO" id="GO:0003677">
    <property type="term" value="F:DNA binding"/>
    <property type="evidence" value="ECO:0007669"/>
    <property type="project" value="UniProtKB-KW"/>
</dbReference>
<name>A0A4R2JRG6_9PSEU</name>
<dbReference type="InterPro" id="IPR036625">
    <property type="entry name" value="E3-bd_dom_sf"/>
</dbReference>
<sequence length="191" mass="19551">MATRIVLVDDLDGNSEADETLSFALDGQNFEIDLTAGNAAQLRAFLGDFVAAARRAGTNGAVKVGAKRPADKPGTASGYGKETLKQIREWAKANGMEVSDRGRVSGLAITAWEQSRLPTSPAAKAVDTPKPDASAVTATTARKTAAASIRPATAQATSSSAAAKPASSKTPAAPARRAVAKKAPSFSARAK</sequence>
<dbReference type="InterPro" id="IPR024412">
    <property type="entry name" value="Lsr2_dim_dom"/>
</dbReference>
<keyword evidence="1" id="KW-0238">DNA-binding</keyword>
<dbReference type="GO" id="GO:0016746">
    <property type="term" value="F:acyltransferase activity"/>
    <property type="evidence" value="ECO:0007669"/>
    <property type="project" value="InterPro"/>
</dbReference>
<proteinExistence type="predicted"/>
<evidence type="ECO:0000259" key="3">
    <source>
        <dbReference type="Pfam" id="PF11774"/>
    </source>
</evidence>
<feature type="compositionally biased region" description="Low complexity" evidence="2">
    <location>
        <begin position="133"/>
        <end position="184"/>
    </location>
</feature>
<comment type="caution">
    <text evidence="5">The sequence shown here is derived from an EMBL/GenBank/DDBJ whole genome shotgun (WGS) entry which is preliminary data.</text>
</comment>
<dbReference type="Pfam" id="PF11774">
    <property type="entry name" value="Lsr2"/>
    <property type="match status" value="1"/>
</dbReference>
<dbReference type="InterPro" id="IPR055370">
    <property type="entry name" value="Lsr2_DNA-bd"/>
</dbReference>